<dbReference type="InterPro" id="IPR032466">
    <property type="entry name" value="Metal_Hydrolase"/>
</dbReference>
<evidence type="ECO:0000256" key="4">
    <source>
        <dbReference type="ARBA" id="ARBA00022801"/>
    </source>
</evidence>
<gene>
    <name evidence="7" type="ORF">SAMN05444336_104214</name>
</gene>
<organism evidence="7 8">
    <name type="scientific">Albimonas donghaensis</name>
    <dbReference type="NCBI Taxonomy" id="356660"/>
    <lineage>
        <taxon>Bacteria</taxon>
        <taxon>Pseudomonadati</taxon>
        <taxon>Pseudomonadota</taxon>
        <taxon>Alphaproteobacteria</taxon>
        <taxon>Rhodobacterales</taxon>
        <taxon>Paracoccaceae</taxon>
        <taxon>Albimonas</taxon>
    </lineage>
</organism>
<evidence type="ECO:0000259" key="6">
    <source>
        <dbReference type="Pfam" id="PF00962"/>
    </source>
</evidence>
<dbReference type="NCBIfam" id="TIGR01430">
    <property type="entry name" value="aden_deam"/>
    <property type="match status" value="1"/>
</dbReference>
<dbReference type="InterPro" id="IPR001365">
    <property type="entry name" value="A_deaminase_dom"/>
</dbReference>
<dbReference type="Proteomes" id="UP000199118">
    <property type="component" value="Unassembled WGS sequence"/>
</dbReference>
<keyword evidence="3" id="KW-0479">Metal-binding</keyword>
<dbReference type="STRING" id="356660.SAMN05444336_104214"/>
<evidence type="ECO:0000256" key="5">
    <source>
        <dbReference type="ARBA" id="ARBA00022833"/>
    </source>
</evidence>
<evidence type="ECO:0000256" key="3">
    <source>
        <dbReference type="ARBA" id="ARBA00022723"/>
    </source>
</evidence>
<dbReference type="InterPro" id="IPR006330">
    <property type="entry name" value="Ado/ade_deaminase"/>
</dbReference>
<dbReference type="PANTHER" id="PTHR43114:SF6">
    <property type="entry name" value="ADENINE DEAMINASE"/>
    <property type="match status" value="1"/>
</dbReference>
<sequence length="328" mass="34687">MSPLKALPKIELHLHIEGAAPVALVREMADARGIPTDDLIGPDGFYIWRGFTEFLAAYDRVAAMFATPDDHRRLAEAVLRDCAAHGVLYAELAISSDHVAEGDAGRWAEYLAAISEGAAAAEAATGIVARFIPTCIRGLGPERAVAAARLAVGAGHPRIVGLGLAGDERMHAPADFAPAYAIAREAGLGLTAHAGEFGGPESVAQALDALHLDRVDHGVRAIEDPRLVARLADRGVHLATCPGSNLALEVYEDWADHPIARLREAGVSVGVSTDDPPFFRTDMTREYAGLSSAFGWDEAEFRAIARASLDAAFCDDATRALIAPCLRG</sequence>
<reference evidence="7 8" key="1">
    <citation type="submission" date="2016-10" db="EMBL/GenBank/DDBJ databases">
        <authorList>
            <person name="de Groot N.N."/>
        </authorList>
    </citation>
    <scope>NUCLEOTIDE SEQUENCE [LARGE SCALE GENOMIC DNA]</scope>
    <source>
        <strain evidence="7 8">DSM 17890</strain>
    </source>
</reference>
<comment type="similarity">
    <text evidence="2">Belongs to the metallo-dependent hydrolases superfamily. Adenosine and AMP deaminases family.</text>
</comment>
<dbReference type="EMBL" id="FNMZ01000004">
    <property type="protein sequence ID" value="SDX29829.1"/>
    <property type="molecule type" value="Genomic_DNA"/>
</dbReference>
<evidence type="ECO:0000313" key="7">
    <source>
        <dbReference type="EMBL" id="SDX29829.1"/>
    </source>
</evidence>
<dbReference type="PANTHER" id="PTHR43114">
    <property type="entry name" value="ADENINE DEAMINASE"/>
    <property type="match status" value="1"/>
</dbReference>
<name>A0A1H3ALX4_9RHOB</name>
<comment type="cofactor">
    <cofactor evidence="1">
        <name>Zn(2+)</name>
        <dbReference type="ChEBI" id="CHEBI:29105"/>
    </cofactor>
</comment>
<dbReference type="OrthoDB" id="105475at2"/>
<evidence type="ECO:0000256" key="1">
    <source>
        <dbReference type="ARBA" id="ARBA00001947"/>
    </source>
</evidence>
<protein>
    <submittedName>
        <fullName evidence="7">Adenosine deaminase</fullName>
    </submittedName>
</protein>
<keyword evidence="4" id="KW-0378">Hydrolase</keyword>
<dbReference type="SUPFAM" id="SSF51556">
    <property type="entry name" value="Metallo-dependent hydrolases"/>
    <property type="match status" value="1"/>
</dbReference>
<keyword evidence="8" id="KW-1185">Reference proteome</keyword>
<dbReference type="Gene3D" id="3.20.20.140">
    <property type="entry name" value="Metal-dependent hydrolases"/>
    <property type="match status" value="1"/>
</dbReference>
<dbReference type="GO" id="GO:0019239">
    <property type="term" value="F:deaminase activity"/>
    <property type="evidence" value="ECO:0007669"/>
    <property type="project" value="InterPro"/>
</dbReference>
<dbReference type="GO" id="GO:0046872">
    <property type="term" value="F:metal ion binding"/>
    <property type="evidence" value="ECO:0007669"/>
    <property type="project" value="UniProtKB-KW"/>
</dbReference>
<keyword evidence="5" id="KW-0862">Zinc</keyword>
<proteinExistence type="inferred from homology"/>
<dbReference type="Pfam" id="PF00962">
    <property type="entry name" value="A_deaminase"/>
    <property type="match status" value="1"/>
</dbReference>
<dbReference type="AlphaFoldDB" id="A0A1H3ALX4"/>
<evidence type="ECO:0000256" key="2">
    <source>
        <dbReference type="ARBA" id="ARBA00006676"/>
    </source>
</evidence>
<evidence type="ECO:0000313" key="8">
    <source>
        <dbReference type="Proteomes" id="UP000199118"/>
    </source>
</evidence>
<dbReference type="RefSeq" id="WP_092682498.1">
    <property type="nucleotide sequence ID" value="NZ_FNMZ01000004.1"/>
</dbReference>
<dbReference type="GO" id="GO:0016814">
    <property type="term" value="F:hydrolase activity, acting on carbon-nitrogen (but not peptide) bonds, in cyclic amidines"/>
    <property type="evidence" value="ECO:0007669"/>
    <property type="project" value="UniProtKB-ARBA"/>
</dbReference>
<accession>A0A1H3ALX4</accession>
<feature type="domain" description="Adenosine deaminase" evidence="6">
    <location>
        <begin position="8"/>
        <end position="322"/>
    </location>
</feature>